<evidence type="ECO:0000313" key="2">
    <source>
        <dbReference type="EMBL" id="OGZ65667.1"/>
    </source>
</evidence>
<dbReference type="AlphaFoldDB" id="A0A1G2HT55"/>
<dbReference type="EMBL" id="MHOP01000018">
    <property type="protein sequence ID" value="OGZ65667.1"/>
    <property type="molecule type" value="Genomic_DNA"/>
</dbReference>
<reference evidence="2 3" key="1">
    <citation type="journal article" date="2016" name="Nat. Commun.">
        <title>Thousands of microbial genomes shed light on interconnected biogeochemical processes in an aquifer system.</title>
        <authorList>
            <person name="Anantharaman K."/>
            <person name="Brown C.T."/>
            <person name="Hug L.A."/>
            <person name="Sharon I."/>
            <person name="Castelle C.J."/>
            <person name="Probst A.J."/>
            <person name="Thomas B.C."/>
            <person name="Singh A."/>
            <person name="Wilkins M.J."/>
            <person name="Karaoz U."/>
            <person name="Brodie E.L."/>
            <person name="Williams K.H."/>
            <person name="Hubbard S.S."/>
            <person name="Banfield J.F."/>
        </authorList>
    </citation>
    <scope>NUCLEOTIDE SEQUENCE [LARGE SCALE GENOMIC DNA]</scope>
</reference>
<evidence type="ECO:0000313" key="3">
    <source>
        <dbReference type="Proteomes" id="UP000178774"/>
    </source>
</evidence>
<feature type="transmembrane region" description="Helical" evidence="1">
    <location>
        <begin position="43"/>
        <end position="62"/>
    </location>
</feature>
<name>A0A1G2HT55_9BACT</name>
<organism evidence="2 3">
    <name type="scientific">Candidatus Staskawiczbacteria bacterium RIFCSPHIGHO2_01_FULL_41_41</name>
    <dbReference type="NCBI Taxonomy" id="1802203"/>
    <lineage>
        <taxon>Bacteria</taxon>
        <taxon>Candidatus Staskawicziibacteriota</taxon>
    </lineage>
</organism>
<protein>
    <submittedName>
        <fullName evidence="2">Uncharacterized protein</fullName>
    </submittedName>
</protein>
<dbReference type="Proteomes" id="UP000178774">
    <property type="component" value="Unassembled WGS sequence"/>
</dbReference>
<keyword evidence="1" id="KW-1133">Transmembrane helix</keyword>
<keyword evidence="1" id="KW-0812">Transmembrane</keyword>
<accession>A0A1G2HT55</accession>
<sequence length="71" mass="8589">MFKKMKYTKEYQKDLFRAPTFWLGVVLFSLGVIFSFLEVSLWSYLPLMIVGLFLIFTTKYRIMGRLDERHK</sequence>
<proteinExistence type="predicted"/>
<keyword evidence="1" id="KW-0472">Membrane</keyword>
<gene>
    <name evidence="2" type="ORF">A2822_00245</name>
</gene>
<feature type="transmembrane region" description="Helical" evidence="1">
    <location>
        <begin position="20"/>
        <end position="37"/>
    </location>
</feature>
<comment type="caution">
    <text evidence="2">The sequence shown here is derived from an EMBL/GenBank/DDBJ whole genome shotgun (WGS) entry which is preliminary data.</text>
</comment>
<evidence type="ECO:0000256" key="1">
    <source>
        <dbReference type="SAM" id="Phobius"/>
    </source>
</evidence>